<evidence type="ECO:0000313" key="3">
    <source>
        <dbReference type="EnsemblMetazoa" id="ISCW013021-PA"/>
    </source>
</evidence>
<dbReference type="PaxDb" id="6945-B7QBZ9"/>
<name>B7QBZ9_IXOSC</name>
<dbReference type="EnsemblMetazoa" id="ISCW013021-RA">
    <property type="protein sequence ID" value="ISCW013021-PA"/>
    <property type="gene ID" value="ISCW013021"/>
</dbReference>
<dbReference type="VEuPathDB" id="VectorBase:ISCI013021"/>
<gene>
    <name evidence="2" type="ORF">IscW_ISCW013021</name>
</gene>
<feature type="region of interest" description="Disordered" evidence="1">
    <location>
        <begin position="90"/>
        <end position="115"/>
    </location>
</feature>
<evidence type="ECO:0000256" key="1">
    <source>
        <dbReference type="SAM" id="MobiDB-lite"/>
    </source>
</evidence>
<sequence length="250" mass="28100">LGGGRDVRNERCFLRGEETRSRPNDCSLLALKGRFAVSACRPTRKQRVNHGRSCRVSRVSGRRLQHDFCLRQRRPSQPNRWSLRLRRERRAQQVVRGPEERQGVRGQGGPAQGQGRRHLLPGARHFRQNVHGQAEPDQRLHVGQARPQGGPAHGHEARQAHGRDALQAIAYTLMSGASFNGQKEATAFRAFPKQSPLFVRNQELRCMARVASQSNTRDARVLNAPHGAPLPLCTFSVSSRGKRDVLERTL</sequence>
<dbReference type="EMBL" id="ABJB010786965">
    <property type="status" value="NOT_ANNOTATED_CDS"/>
    <property type="molecule type" value="Genomic_DNA"/>
</dbReference>
<dbReference type="VEuPathDB" id="VectorBase:ISCW013021"/>
<dbReference type="EMBL" id="DS903738">
    <property type="protein sequence ID" value="EEC16371.1"/>
    <property type="molecule type" value="Genomic_DNA"/>
</dbReference>
<reference evidence="3" key="2">
    <citation type="submission" date="2020-05" db="UniProtKB">
        <authorList>
            <consortium name="EnsemblMetazoa"/>
        </authorList>
    </citation>
    <scope>IDENTIFICATION</scope>
    <source>
        <strain evidence="3">wikel</strain>
    </source>
</reference>
<dbReference type="InParanoid" id="B7QBZ9"/>
<evidence type="ECO:0000313" key="2">
    <source>
        <dbReference type="EMBL" id="EEC16371.1"/>
    </source>
</evidence>
<reference evidence="2 4" key="1">
    <citation type="submission" date="2008-03" db="EMBL/GenBank/DDBJ databases">
        <title>Annotation of Ixodes scapularis.</title>
        <authorList>
            <consortium name="Ixodes scapularis Genome Project Consortium"/>
            <person name="Caler E."/>
            <person name="Hannick L.I."/>
            <person name="Bidwell S."/>
            <person name="Joardar V."/>
            <person name="Thiagarajan M."/>
            <person name="Amedeo P."/>
            <person name="Galinsky K.J."/>
            <person name="Schobel S."/>
            <person name="Inman J."/>
            <person name="Hostetler J."/>
            <person name="Miller J."/>
            <person name="Hammond M."/>
            <person name="Megy K."/>
            <person name="Lawson D."/>
            <person name="Kodira C."/>
            <person name="Sutton G."/>
            <person name="Meyer J."/>
            <person name="Hill C.A."/>
            <person name="Birren B."/>
            <person name="Nene V."/>
            <person name="Collins F."/>
            <person name="Alarcon-Chaidez F."/>
            <person name="Wikel S."/>
            <person name="Strausberg R."/>
        </authorList>
    </citation>
    <scope>NUCLEOTIDE SEQUENCE [LARGE SCALE GENOMIC DNA]</scope>
    <source>
        <strain evidence="4">Wikel</strain>
        <strain evidence="2">Wikel colony</strain>
    </source>
</reference>
<accession>B7QBZ9</accession>
<dbReference type="Proteomes" id="UP000001555">
    <property type="component" value="Unassembled WGS sequence"/>
</dbReference>
<organism>
    <name type="scientific">Ixodes scapularis</name>
    <name type="common">Black-legged tick</name>
    <name type="synonym">Deer tick</name>
    <dbReference type="NCBI Taxonomy" id="6945"/>
    <lineage>
        <taxon>Eukaryota</taxon>
        <taxon>Metazoa</taxon>
        <taxon>Ecdysozoa</taxon>
        <taxon>Arthropoda</taxon>
        <taxon>Chelicerata</taxon>
        <taxon>Arachnida</taxon>
        <taxon>Acari</taxon>
        <taxon>Parasitiformes</taxon>
        <taxon>Ixodida</taxon>
        <taxon>Ixodoidea</taxon>
        <taxon>Ixodidae</taxon>
        <taxon>Ixodinae</taxon>
        <taxon>Ixodes</taxon>
    </lineage>
</organism>
<dbReference type="AlphaFoldDB" id="B7QBZ9"/>
<proteinExistence type="predicted"/>
<keyword evidence="4" id="KW-1185">Reference proteome</keyword>
<dbReference type="HOGENOM" id="CLU_1113691_0_0_1"/>
<feature type="non-terminal residue" evidence="2">
    <location>
        <position position="1"/>
    </location>
</feature>
<protein>
    <submittedName>
        <fullName evidence="2 3">Uncharacterized protein</fullName>
    </submittedName>
</protein>
<dbReference type="EMBL" id="ABJB010027871">
    <property type="status" value="NOT_ANNOTATED_CDS"/>
    <property type="molecule type" value="Genomic_DNA"/>
</dbReference>
<evidence type="ECO:0000313" key="4">
    <source>
        <dbReference type="Proteomes" id="UP000001555"/>
    </source>
</evidence>